<dbReference type="Pfam" id="PF00460">
    <property type="entry name" value="Flg_bb_rod"/>
    <property type="match status" value="1"/>
</dbReference>
<accession>A0A9X3S142</accession>
<dbReference type="RefSeq" id="WP_270041219.1">
    <property type="nucleotide sequence ID" value="NZ_JAPDOD010000015.1"/>
</dbReference>
<reference evidence="6" key="1">
    <citation type="submission" date="2022-10" db="EMBL/GenBank/DDBJ databases">
        <title>The WGS of Solirubrobacter ginsenosidimutans DSM 21036.</title>
        <authorList>
            <person name="Jiang Z."/>
        </authorList>
    </citation>
    <scope>NUCLEOTIDE SEQUENCE</scope>
    <source>
        <strain evidence="6">DSM 21036</strain>
    </source>
</reference>
<feature type="domain" description="Flagellar basal-body/hook protein C-terminal" evidence="4">
    <location>
        <begin position="182"/>
        <end position="224"/>
    </location>
</feature>
<evidence type="ECO:0000259" key="4">
    <source>
        <dbReference type="Pfam" id="PF06429"/>
    </source>
</evidence>
<dbReference type="InterPro" id="IPR020013">
    <property type="entry name" value="Flagellar_FlgE/F/G"/>
</dbReference>
<keyword evidence="6" id="KW-0282">Flagellum</keyword>
<comment type="caution">
    <text evidence="6">The sequence shown here is derived from an EMBL/GenBank/DDBJ whole genome shotgun (WGS) entry which is preliminary data.</text>
</comment>
<evidence type="ECO:0000259" key="5">
    <source>
        <dbReference type="Pfam" id="PF22692"/>
    </source>
</evidence>
<dbReference type="Proteomes" id="UP001149140">
    <property type="component" value="Unassembled WGS sequence"/>
</dbReference>
<feature type="domain" description="Flagellar hook protein FlgE/F/G-like D1" evidence="5">
    <location>
        <begin position="89"/>
        <end position="130"/>
    </location>
</feature>
<keyword evidence="7" id="KW-1185">Reference proteome</keyword>
<dbReference type="AlphaFoldDB" id="A0A9X3S142"/>
<keyword evidence="6" id="KW-0969">Cilium</keyword>
<dbReference type="InterPro" id="IPR053967">
    <property type="entry name" value="LlgE_F_G-like_D1"/>
</dbReference>
<dbReference type="PANTHER" id="PTHR30435:SF19">
    <property type="entry name" value="FLAGELLAR BASAL-BODY ROD PROTEIN FLGG"/>
    <property type="match status" value="1"/>
</dbReference>
<dbReference type="InterPro" id="IPR037925">
    <property type="entry name" value="FlgE/F/G-like"/>
</dbReference>
<dbReference type="Pfam" id="PF22692">
    <property type="entry name" value="LlgE_F_G_D1"/>
    <property type="match status" value="1"/>
</dbReference>
<dbReference type="SUPFAM" id="SSF117143">
    <property type="entry name" value="Flagellar hook protein flgE"/>
    <property type="match status" value="1"/>
</dbReference>
<feature type="domain" description="Flagellar basal body rod protein N-terminal" evidence="3">
    <location>
        <begin position="5"/>
        <end position="35"/>
    </location>
</feature>
<evidence type="ECO:0000256" key="2">
    <source>
        <dbReference type="RuleBase" id="RU362116"/>
    </source>
</evidence>
<keyword evidence="6" id="KW-0966">Cell projection</keyword>
<dbReference type="Pfam" id="PF06429">
    <property type="entry name" value="Flg_bbr_C"/>
    <property type="match status" value="1"/>
</dbReference>
<evidence type="ECO:0000313" key="6">
    <source>
        <dbReference type="EMBL" id="MDA0161984.1"/>
    </source>
</evidence>
<comment type="subcellular location">
    <subcellularLocation>
        <location evidence="2">Bacterial flagellum basal body</location>
    </subcellularLocation>
</comment>
<sequence length="232" mass="24086">MDRGLYLAASGMLAEQLRQDQIANDLSNSSTSGYKAERTTQQSFGNLLLTNSVTGATIGSQSTGVQVTNTVTDWTPQALKDTGEPLDMAINGDGFFAVQTAKGVRYTRNGEFSSDAQGNLVTAMGDPVLGRNNQPVKLGADGKVDPRNLNVVLLTNPEKVGDNYITGTPGTPAGQVAGSVRAGALEGSGANANQAMVDMIESMRAYEAGQKVIHTIDETLGKAASSVGSVSN</sequence>
<dbReference type="PANTHER" id="PTHR30435">
    <property type="entry name" value="FLAGELLAR PROTEIN"/>
    <property type="match status" value="1"/>
</dbReference>
<dbReference type="InterPro" id="IPR001444">
    <property type="entry name" value="Flag_bb_rod_N"/>
</dbReference>
<organism evidence="6 7">
    <name type="scientific">Solirubrobacter ginsenosidimutans</name>
    <dbReference type="NCBI Taxonomy" id="490573"/>
    <lineage>
        <taxon>Bacteria</taxon>
        <taxon>Bacillati</taxon>
        <taxon>Actinomycetota</taxon>
        <taxon>Thermoleophilia</taxon>
        <taxon>Solirubrobacterales</taxon>
        <taxon>Solirubrobacteraceae</taxon>
        <taxon>Solirubrobacter</taxon>
    </lineage>
</organism>
<protein>
    <submittedName>
        <fullName evidence="6">Flagellar hook-basal body protein</fullName>
    </submittedName>
</protein>
<proteinExistence type="inferred from homology"/>
<dbReference type="GO" id="GO:0071978">
    <property type="term" value="P:bacterial-type flagellum-dependent swarming motility"/>
    <property type="evidence" value="ECO:0007669"/>
    <property type="project" value="TreeGrafter"/>
</dbReference>
<gene>
    <name evidence="6" type="ORF">OM076_17045</name>
</gene>
<evidence type="ECO:0000256" key="1">
    <source>
        <dbReference type="ARBA" id="ARBA00009677"/>
    </source>
</evidence>
<dbReference type="GO" id="GO:0009425">
    <property type="term" value="C:bacterial-type flagellum basal body"/>
    <property type="evidence" value="ECO:0007669"/>
    <property type="project" value="UniProtKB-SubCell"/>
</dbReference>
<name>A0A9X3S142_9ACTN</name>
<dbReference type="NCBIfam" id="TIGR03506">
    <property type="entry name" value="FlgEFG_subfam"/>
    <property type="match status" value="1"/>
</dbReference>
<evidence type="ECO:0000259" key="3">
    <source>
        <dbReference type="Pfam" id="PF00460"/>
    </source>
</evidence>
<dbReference type="InterPro" id="IPR010930">
    <property type="entry name" value="Flg_bb/hook_C_dom"/>
</dbReference>
<dbReference type="EMBL" id="JAPDOD010000015">
    <property type="protein sequence ID" value="MDA0161984.1"/>
    <property type="molecule type" value="Genomic_DNA"/>
</dbReference>
<evidence type="ECO:0000313" key="7">
    <source>
        <dbReference type="Proteomes" id="UP001149140"/>
    </source>
</evidence>
<comment type="similarity">
    <text evidence="1 2">Belongs to the flagella basal body rod proteins family.</text>
</comment>
<keyword evidence="2" id="KW-0975">Bacterial flagellum</keyword>